<evidence type="ECO:0000259" key="1">
    <source>
        <dbReference type="PROSITE" id="PS51186"/>
    </source>
</evidence>
<dbReference type="PROSITE" id="PS51186">
    <property type="entry name" value="GNAT"/>
    <property type="match status" value="1"/>
</dbReference>
<gene>
    <name evidence="2" type="ORF">DPMN_007702</name>
</gene>
<dbReference type="InterPro" id="IPR052729">
    <property type="entry name" value="Acyl/Acetyltrans_Enzymes"/>
</dbReference>
<accession>A0A9D4MXU8</accession>
<protein>
    <recommendedName>
        <fullName evidence="1">N-acetyltransferase domain-containing protein</fullName>
    </recommendedName>
</protein>
<evidence type="ECO:0000313" key="3">
    <source>
        <dbReference type="Proteomes" id="UP000828390"/>
    </source>
</evidence>
<dbReference type="CDD" id="cd04301">
    <property type="entry name" value="NAT_SF"/>
    <property type="match status" value="1"/>
</dbReference>
<feature type="domain" description="N-acetyltransferase" evidence="1">
    <location>
        <begin position="34"/>
        <end position="173"/>
    </location>
</feature>
<dbReference type="Gene3D" id="3.40.630.30">
    <property type="match status" value="1"/>
</dbReference>
<dbReference type="InterPro" id="IPR016181">
    <property type="entry name" value="Acyl_CoA_acyltransferase"/>
</dbReference>
<proteinExistence type="predicted"/>
<dbReference type="InterPro" id="IPR000182">
    <property type="entry name" value="GNAT_dom"/>
</dbReference>
<dbReference type="Proteomes" id="UP000828390">
    <property type="component" value="Unassembled WGS sequence"/>
</dbReference>
<dbReference type="PANTHER" id="PTHR47237:SF1">
    <property type="entry name" value="SLL0310 PROTEIN"/>
    <property type="match status" value="1"/>
</dbReference>
<comment type="caution">
    <text evidence="2">The sequence shown here is derived from an EMBL/GenBank/DDBJ whole genome shotgun (WGS) entry which is preliminary data.</text>
</comment>
<dbReference type="PANTHER" id="PTHR47237">
    <property type="entry name" value="SLL0310 PROTEIN"/>
    <property type="match status" value="1"/>
</dbReference>
<keyword evidence="3" id="KW-1185">Reference proteome</keyword>
<dbReference type="EMBL" id="JAIWYP010000001">
    <property type="protein sequence ID" value="KAH3883734.1"/>
    <property type="molecule type" value="Genomic_DNA"/>
</dbReference>
<dbReference type="OrthoDB" id="6421289at2759"/>
<dbReference type="AlphaFoldDB" id="A0A9D4MXU8"/>
<dbReference type="Gene3D" id="3.40.630.90">
    <property type="match status" value="1"/>
</dbReference>
<dbReference type="Pfam" id="PF13673">
    <property type="entry name" value="Acetyltransf_10"/>
    <property type="match status" value="1"/>
</dbReference>
<organism evidence="2 3">
    <name type="scientific">Dreissena polymorpha</name>
    <name type="common">Zebra mussel</name>
    <name type="synonym">Mytilus polymorpha</name>
    <dbReference type="NCBI Taxonomy" id="45954"/>
    <lineage>
        <taxon>Eukaryota</taxon>
        <taxon>Metazoa</taxon>
        <taxon>Spiralia</taxon>
        <taxon>Lophotrochozoa</taxon>
        <taxon>Mollusca</taxon>
        <taxon>Bivalvia</taxon>
        <taxon>Autobranchia</taxon>
        <taxon>Heteroconchia</taxon>
        <taxon>Euheterodonta</taxon>
        <taxon>Imparidentia</taxon>
        <taxon>Neoheterodontei</taxon>
        <taxon>Myida</taxon>
        <taxon>Dreissenoidea</taxon>
        <taxon>Dreissenidae</taxon>
        <taxon>Dreissena</taxon>
    </lineage>
</organism>
<dbReference type="SUPFAM" id="SSF55729">
    <property type="entry name" value="Acyl-CoA N-acyltransferases (Nat)"/>
    <property type="match status" value="1"/>
</dbReference>
<reference evidence="2" key="2">
    <citation type="submission" date="2020-11" db="EMBL/GenBank/DDBJ databases">
        <authorList>
            <person name="McCartney M.A."/>
            <person name="Auch B."/>
            <person name="Kono T."/>
            <person name="Mallez S."/>
            <person name="Becker A."/>
            <person name="Gohl D.M."/>
            <person name="Silverstein K.A.T."/>
            <person name="Koren S."/>
            <person name="Bechman K.B."/>
            <person name="Herman A."/>
            <person name="Abrahante J.E."/>
            <person name="Garbe J."/>
        </authorList>
    </citation>
    <scope>NUCLEOTIDE SEQUENCE</scope>
    <source>
        <strain evidence="2">Duluth1</strain>
        <tissue evidence="2">Whole animal</tissue>
    </source>
</reference>
<evidence type="ECO:0000313" key="2">
    <source>
        <dbReference type="EMBL" id="KAH3883734.1"/>
    </source>
</evidence>
<reference evidence="2" key="1">
    <citation type="journal article" date="2019" name="bioRxiv">
        <title>The Genome of the Zebra Mussel, Dreissena polymorpha: A Resource for Invasive Species Research.</title>
        <authorList>
            <person name="McCartney M.A."/>
            <person name="Auch B."/>
            <person name="Kono T."/>
            <person name="Mallez S."/>
            <person name="Zhang Y."/>
            <person name="Obille A."/>
            <person name="Becker A."/>
            <person name="Abrahante J.E."/>
            <person name="Garbe J."/>
            <person name="Badalamenti J.P."/>
            <person name="Herman A."/>
            <person name="Mangelson H."/>
            <person name="Liachko I."/>
            <person name="Sullivan S."/>
            <person name="Sone E.D."/>
            <person name="Koren S."/>
            <person name="Silverstein K.A.T."/>
            <person name="Beckman K.B."/>
            <person name="Gohl D.M."/>
        </authorList>
    </citation>
    <scope>NUCLEOTIDE SEQUENCE</scope>
    <source>
        <strain evidence="2">Duluth1</strain>
        <tissue evidence="2">Whole animal</tissue>
    </source>
</reference>
<dbReference type="InterPro" id="IPR041496">
    <property type="entry name" value="YitH/HolE_GNAT"/>
</dbReference>
<name>A0A9D4MXU8_DREPO</name>
<dbReference type="Pfam" id="PF18014">
    <property type="entry name" value="Acetyltransf_18"/>
    <property type="match status" value="1"/>
</dbReference>
<dbReference type="GO" id="GO:0016747">
    <property type="term" value="F:acyltransferase activity, transferring groups other than amino-acyl groups"/>
    <property type="evidence" value="ECO:0007669"/>
    <property type="project" value="InterPro"/>
</dbReference>
<sequence length="317" mass="36745">MFAQLAVDSYLQHNNPEEIRMSGNNVECFRPGDISIRAHRPGEERVMLEMWTRQSGDVSRYDYNAYMAIDPNNLLVAVDSVGEILGFGGVYHHDADTVYVAHFIVRQDLRKKGIGKQIWQAMMTRCGEKNIALDGAKAMVEFYRKQGFVYSTTRVILYLFVIPETIEVQIPPDIDMRPLEEDMWPELLEYDKQVYVNFDRARVLRAWYSLDDVTVMVAFQGERIVGYGGIHRKTDTTFGVRNVLADDEHVAELITRILLQDVPKDSTVYAWMVEGKPIPDFLLRNAQRSQRHCERMYNKRCINVNREKIWIASAQIL</sequence>